<feature type="non-terminal residue" evidence="6">
    <location>
        <position position="244"/>
    </location>
</feature>
<keyword evidence="3" id="KW-0274">FAD</keyword>
<dbReference type="InterPro" id="IPR036188">
    <property type="entry name" value="FAD/NAD-bd_sf"/>
</dbReference>
<organism evidence="6 7">
    <name type="scientific">Parasponia andersonii</name>
    <name type="common">Sponia andersonii</name>
    <dbReference type="NCBI Taxonomy" id="3476"/>
    <lineage>
        <taxon>Eukaryota</taxon>
        <taxon>Viridiplantae</taxon>
        <taxon>Streptophyta</taxon>
        <taxon>Embryophyta</taxon>
        <taxon>Tracheophyta</taxon>
        <taxon>Spermatophyta</taxon>
        <taxon>Magnoliopsida</taxon>
        <taxon>eudicotyledons</taxon>
        <taxon>Gunneridae</taxon>
        <taxon>Pentapetalae</taxon>
        <taxon>rosids</taxon>
        <taxon>fabids</taxon>
        <taxon>Rosales</taxon>
        <taxon>Cannabaceae</taxon>
        <taxon>Parasponia</taxon>
    </lineage>
</organism>
<evidence type="ECO:0000256" key="2">
    <source>
        <dbReference type="ARBA" id="ARBA00022630"/>
    </source>
</evidence>
<dbReference type="Gene3D" id="3.30.410.40">
    <property type="match status" value="1"/>
</dbReference>
<accession>A0A2P5BFE1</accession>
<dbReference type="SUPFAM" id="SSF51905">
    <property type="entry name" value="FAD/NAD(P)-binding domain"/>
    <property type="match status" value="1"/>
</dbReference>
<feature type="chain" id="PRO_5015120842" evidence="4">
    <location>
        <begin position="24"/>
        <end position="244"/>
    </location>
</feature>
<dbReference type="InterPro" id="IPR051871">
    <property type="entry name" value="GMC_Oxidoreductase-Related"/>
</dbReference>
<reference evidence="7" key="1">
    <citation type="submission" date="2016-06" db="EMBL/GenBank/DDBJ databases">
        <title>Parallel loss of symbiosis genes in relatives of nitrogen-fixing non-legume Parasponia.</title>
        <authorList>
            <person name="Van Velzen R."/>
            <person name="Holmer R."/>
            <person name="Bu F."/>
            <person name="Rutten L."/>
            <person name="Van Zeijl A."/>
            <person name="Liu W."/>
            <person name="Santuari L."/>
            <person name="Cao Q."/>
            <person name="Sharma T."/>
            <person name="Shen D."/>
            <person name="Roswanjaya Y."/>
            <person name="Wardhani T."/>
            <person name="Kalhor M.S."/>
            <person name="Jansen J."/>
            <person name="Van den Hoogen J."/>
            <person name="Gungor B."/>
            <person name="Hartog M."/>
            <person name="Hontelez J."/>
            <person name="Verver J."/>
            <person name="Yang W.-C."/>
            <person name="Schijlen E."/>
            <person name="Repin R."/>
            <person name="Schilthuizen M."/>
            <person name="Schranz E."/>
            <person name="Heidstra R."/>
            <person name="Miyata K."/>
            <person name="Fedorova E."/>
            <person name="Kohlen W."/>
            <person name="Bisseling T."/>
            <person name="Smit S."/>
            <person name="Geurts R."/>
        </authorList>
    </citation>
    <scope>NUCLEOTIDE SEQUENCE [LARGE SCALE GENOMIC DNA]</scope>
    <source>
        <strain evidence="7">cv. WU1-14</strain>
    </source>
</reference>
<dbReference type="Pfam" id="PF00732">
    <property type="entry name" value="GMC_oxred_N"/>
    <property type="match status" value="1"/>
</dbReference>
<dbReference type="PANTHER" id="PTHR45968">
    <property type="entry name" value="OSJNBA0019K04.7 PROTEIN"/>
    <property type="match status" value="1"/>
</dbReference>
<dbReference type="OrthoDB" id="269227at2759"/>
<evidence type="ECO:0000259" key="5">
    <source>
        <dbReference type="Pfam" id="PF00732"/>
    </source>
</evidence>
<dbReference type="PANTHER" id="PTHR45968:SF23">
    <property type="entry name" value="GLUCOSE-METHANOL-CHOLINE OXIDOREDUCTASE N-TERMINAL DOMAIN-CONTAINING PROTEIN"/>
    <property type="match status" value="1"/>
</dbReference>
<evidence type="ECO:0000256" key="4">
    <source>
        <dbReference type="SAM" id="SignalP"/>
    </source>
</evidence>
<feature type="signal peptide" evidence="4">
    <location>
        <begin position="1"/>
        <end position="23"/>
    </location>
</feature>
<dbReference type="GO" id="GO:0050660">
    <property type="term" value="F:flavin adenine dinucleotide binding"/>
    <property type="evidence" value="ECO:0007669"/>
    <property type="project" value="InterPro"/>
</dbReference>
<protein>
    <submittedName>
        <fullName evidence="6">Glucose-methanol-choline oxidoreductase, N-terminal</fullName>
    </submittedName>
</protein>
<keyword evidence="7" id="KW-1185">Reference proteome</keyword>
<keyword evidence="4" id="KW-0732">Signal</keyword>
<gene>
    <name evidence="6" type="ORF">PanWU01x14_243700</name>
</gene>
<name>A0A2P5BFE1_PARAD</name>
<dbReference type="STRING" id="3476.A0A2P5BFE1"/>
<evidence type="ECO:0000313" key="7">
    <source>
        <dbReference type="Proteomes" id="UP000237105"/>
    </source>
</evidence>
<keyword evidence="2" id="KW-0285">Flavoprotein</keyword>
<dbReference type="GO" id="GO:0016614">
    <property type="term" value="F:oxidoreductase activity, acting on CH-OH group of donors"/>
    <property type="evidence" value="ECO:0007669"/>
    <property type="project" value="InterPro"/>
</dbReference>
<comment type="cofactor">
    <cofactor evidence="1">
        <name>FAD</name>
        <dbReference type="ChEBI" id="CHEBI:57692"/>
    </cofactor>
</comment>
<feature type="domain" description="Glucose-methanol-choline oxidoreductase N-terminal" evidence="5">
    <location>
        <begin position="53"/>
        <end position="156"/>
    </location>
</feature>
<sequence>MAAALFPLLVITVLCIFHHQCLEALTLATKYENDFSYMKAVQNATDLPPATEYDYIVVGGGTAGCPLAATLSANYSVLVLERGGDPTAYQDVFRAEEFEANMLKLDNGTGPIDRFKSEDGVENVRGRVLGGSSMINMGFYSRAERDFYRKSGIRWDFGLVEKAYEWVEEAIVHGSDLLDWQTAMKEALLEAGVGPYNGFSLDHKLGTKISGSIFDEFEVDMELWSSLIEFMQRWRESCSLPQDQ</sequence>
<dbReference type="Proteomes" id="UP000237105">
    <property type="component" value="Unassembled WGS sequence"/>
</dbReference>
<proteinExistence type="predicted"/>
<dbReference type="AlphaFoldDB" id="A0A2P5BFE1"/>
<dbReference type="Gene3D" id="3.50.50.60">
    <property type="entry name" value="FAD/NAD(P)-binding domain"/>
    <property type="match status" value="1"/>
</dbReference>
<dbReference type="EMBL" id="JXTB01000293">
    <property type="protein sequence ID" value="PON47515.1"/>
    <property type="molecule type" value="Genomic_DNA"/>
</dbReference>
<evidence type="ECO:0000256" key="1">
    <source>
        <dbReference type="ARBA" id="ARBA00001974"/>
    </source>
</evidence>
<evidence type="ECO:0000256" key="3">
    <source>
        <dbReference type="ARBA" id="ARBA00022827"/>
    </source>
</evidence>
<comment type="caution">
    <text evidence="6">The sequence shown here is derived from an EMBL/GenBank/DDBJ whole genome shotgun (WGS) entry which is preliminary data.</text>
</comment>
<evidence type="ECO:0000313" key="6">
    <source>
        <dbReference type="EMBL" id="PON47515.1"/>
    </source>
</evidence>
<dbReference type="InterPro" id="IPR000172">
    <property type="entry name" value="GMC_OxRdtase_N"/>
</dbReference>